<evidence type="ECO:0000259" key="8">
    <source>
        <dbReference type="SMART" id="SM00881"/>
    </source>
</evidence>
<evidence type="ECO:0000256" key="3">
    <source>
        <dbReference type="ARBA" id="ARBA00023015"/>
    </source>
</evidence>
<comment type="function">
    <text evidence="7">Modulates transcription in response to changes in cellular NADH/NAD(+) redox state.</text>
</comment>
<dbReference type="PANTHER" id="PTHR35786">
    <property type="entry name" value="REDOX-SENSING TRANSCRIPTIONAL REPRESSOR REX"/>
    <property type="match status" value="1"/>
</dbReference>
<dbReference type="InterPro" id="IPR022876">
    <property type="entry name" value="Tscrpt_rep_Rex"/>
</dbReference>
<dbReference type="SMART" id="SM00881">
    <property type="entry name" value="CoA_binding"/>
    <property type="match status" value="1"/>
</dbReference>
<dbReference type="InterPro" id="IPR009718">
    <property type="entry name" value="Rex_DNA-bd_C_dom"/>
</dbReference>
<proteinExistence type="inferred from homology"/>
<dbReference type="HAMAP" id="MF_01131">
    <property type="entry name" value="Rex"/>
    <property type="match status" value="1"/>
</dbReference>
<feature type="domain" description="CoA-binding" evidence="8">
    <location>
        <begin position="84"/>
        <end position="185"/>
    </location>
</feature>
<dbReference type="Proteomes" id="UP001150259">
    <property type="component" value="Unassembled WGS sequence"/>
</dbReference>
<feature type="DNA-binding region" description="H-T-H motif" evidence="7">
    <location>
        <begin position="21"/>
        <end position="60"/>
    </location>
</feature>
<name>A0ABT5GEB0_9MICO</name>
<sequence length="242" mass="25381">MSADPAVRREIPDATVARLPEYLRSLSRLAEQGVLSVSSEELSAAVGVRSAQLRKDLSHLGSYGVRGVGYEVDTLAFEISRALGLTQDWPVAIVGMGNLGHALASYSGFVTKGFRIVALFDDDPALRGETVAGVAIQPFRELRSRHGADPIAIGVIATPAAAAQTVCDELVEVGVRSILNFAPAVLSVPEDVDVRRVDLSTELQILAFHAQQKALAGLQPVGAAHALDGCVAHAADPEAVAT</sequence>
<dbReference type="InterPro" id="IPR036291">
    <property type="entry name" value="NAD(P)-bd_dom_sf"/>
</dbReference>
<comment type="caution">
    <text evidence="9">The sequence shown here is derived from an EMBL/GenBank/DDBJ whole genome shotgun (WGS) entry which is preliminary data.</text>
</comment>
<dbReference type="SUPFAM" id="SSF51735">
    <property type="entry name" value="NAD(P)-binding Rossmann-fold domains"/>
    <property type="match status" value="1"/>
</dbReference>
<dbReference type="Gene3D" id="1.10.10.10">
    <property type="entry name" value="Winged helix-like DNA-binding domain superfamily/Winged helix DNA-binding domain"/>
    <property type="match status" value="1"/>
</dbReference>
<organism evidence="9 10">
    <name type="scientific">Intrasporangium calvum</name>
    <dbReference type="NCBI Taxonomy" id="53358"/>
    <lineage>
        <taxon>Bacteria</taxon>
        <taxon>Bacillati</taxon>
        <taxon>Actinomycetota</taxon>
        <taxon>Actinomycetes</taxon>
        <taxon>Micrococcales</taxon>
        <taxon>Intrasporangiaceae</taxon>
        <taxon>Intrasporangium</taxon>
    </lineage>
</organism>
<accession>A0ABT5GEB0</accession>
<dbReference type="NCBIfam" id="NF003993">
    <property type="entry name" value="PRK05472.2-2"/>
    <property type="match status" value="1"/>
</dbReference>
<dbReference type="SUPFAM" id="SSF46785">
    <property type="entry name" value="Winged helix' DNA-binding domain"/>
    <property type="match status" value="1"/>
</dbReference>
<evidence type="ECO:0000256" key="1">
    <source>
        <dbReference type="ARBA" id="ARBA00022490"/>
    </source>
</evidence>
<keyword evidence="4 7" id="KW-0520">NAD</keyword>
<dbReference type="NCBIfam" id="NF003989">
    <property type="entry name" value="PRK05472.1-3"/>
    <property type="match status" value="1"/>
</dbReference>
<dbReference type="Pfam" id="PF02629">
    <property type="entry name" value="CoA_binding"/>
    <property type="match status" value="1"/>
</dbReference>
<protein>
    <recommendedName>
        <fullName evidence="7">Redox-sensing transcriptional repressor Rex</fullName>
    </recommendedName>
</protein>
<dbReference type="InterPro" id="IPR058236">
    <property type="entry name" value="Rex_actinobacterial-type"/>
</dbReference>
<dbReference type="InterPro" id="IPR036390">
    <property type="entry name" value="WH_DNA-bd_sf"/>
</dbReference>
<comment type="subcellular location">
    <subcellularLocation>
        <location evidence="7">Cytoplasm</location>
    </subcellularLocation>
</comment>
<keyword evidence="6 7" id="KW-0804">Transcription</keyword>
<keyword evidence="5 7" id="KW-0238">DNA-binding</keyword>
<keyword evidence="10" id="KW-1185">Reference proteome</keyword>
<comment type="similarity">
    <text evidence="7">Belongs to the transcriptional regulatory Rex family.</text>
</comment>
<dbReference type="Pfam" id="PF06971">
    <property type="entry name" value="Put_DNA-bind_N"/>
    <property type="match status" value="1"/>
</dbReference>
<dbReference type="PANTHER" id="PTHR35786:SF1">
    <property type="entry name" value="REDOX-SENSING TRANSCRIPTIONAL REPRESSOR REX 1"/>
    <property type="match status" value="1"/>
</dbReference>
<evidence type="ECO:0000256" key="6">
    <source>
        <dbReference type="ARBA" id="ARBA00023163"/>
    </source>
</evidence>
<dbReference type="NCBIfam" id="NF003996">
    <property type="entry name" value="PRK05472.2-5"/>
    <property type="match status" value="1"/>
</dbReference>
<dbReference type="InterPro" id="IPR003781">
    <property type="entry name" value="CoA-bd"/>
</dbReference>
<comment type="subunit">
    <text evidence="7">Homodimer.</text>
</comment>
<evidence type="ECO:0000313" key="9">
    <source>
        <dbReference type="EMBL" id="MDC5696422.1"/>
    </source>
</evidence>
<keyword evidence="1 7" id="KW-0963">Cytoplasm</keyword>
<gene>
    <name evidence="7" type="primary">rex</name>
    <name evidence="9" type="ORF">OO014_04070</name>
</gene>
<dbReference type="NCBIfam" id="NF003994">
    <property type="entry name" value="PRK05472.2-3"/>
    <property type="match status" value="1"/>
</dbReference>
<dbReference type="NCBIfam" id="NF003995">
    <property type="entry name" value="PRK05472.2-4"/>
    <property type="match status" value="1"/>
</dbReference>
<dbReference type="EMBL" id="JAPFQL010000011">
    <property type="protein sequence ID" value="MDC5696422.1"/>
    <property type="molecule type" value="Genomic_DNA"/>
</dbReference>
<evidence type="ECO:0000256" key="5">
    <source>
        <dbReference type="ARBA" id="ARBA00023125"/>
    </source>
</evidence>
<keyword evidence="2 7" id="KW-0678">Repressor</keyword>
<evidence type="ECO:0000256" key="2">
    <source>
        <dbReference type="ARBA" id="ARBA00022491"/>
    </source>
</evidence>
<evidence type="ECO:0000256" key="4">
    <source>
        <dbReference type="ARBA" id="ARBA00023027"/>
    </source>
</evidence>
<evidence type="ECO:0000256" key="7">
    <source>
        <dbReference type="HAMAP-Rule" id="MF_01131"/>
    </source>
</evidence>
<dbReference type="Gene3D" id="3.40.50.720">
    <property type="entry name" value="NAD(P)-binding Rossmann-like Domain"/>
    <property type="match status" value="1"/>
</dbReference>
<evidence type="ECO:0000313" key="10">
    <source>
        <dbReference type="Proteomes" id="UP001150259"/>
    </source>
</evidence>
<dbReference type="NCBIfam" id="NF003992">
    <property type="entry name" value="PRK05472.2-1"/>
    <property type="match status" value="1"/>
</dbReference>
<reference evidence="9 10" key="1">
    <citation type="submission" date="2022-11" db="EMBL/GenBank/DDBJ databases">
        <title>Anaerobic phenanthrene biodegradation by a DNRA strain PheN6.</title>
        <authorList>
            <person name="Zhang Z."/>
        </authorList>
    </citation>
    <scope>NUCLEOTIDE SEQUENCE [LARGE SCALE GENOMIC DNA]</scope>
    <source>
        <strain evidence="9 10">PheN6</strain>
    </source>
</reference>
<keyword evidence="3 7" id="KW-0805">Transcription regulation</keyword>
<feature type="binding site" evidence="7">
    <location>
        <begin position="95"/>
        <end position="100"/>
    </location>
    <ligand>
        <name>NAD(+)</name>
        <dbReference type="ChEBI" id="CHEBI:57540"/>
    </ligand>
</feature>
<dbReference type="RefSeq" id="WP_272460998.1">
    <property type="nucleotide sequence ID" value="NZ_JAPFQL010000011.1"/>
</dbReference>
<dbReference type="InterPro" id="IPR036388">
    <property type="entry name" value="WH-like_DNA-bd_sf"/>
</dbReference>